<keyword evidence="12" id="KW-0961">Cell wall biogenesis/degradation</keyword>
<dbReference type="UniPathway" id="UPA00196"/>
<dbReference type="SUPFAM" id="SSF53649">
    <property type="entry name" value="Alkaline phosphatase-like"/>
    <property type="match status" value="1"/>
</dbReference>
<evidence type="ECO:0000256" key="2">
    <source>
        <dbReference type="ARBA" id="ARBA00004687"/>
    </source>
</evidence>
<evidence type="ECO:0000256" key="10">
    <source>
        <dbReference type="ARBA" id="ARBA00023136"/>
    </source>
</evidence>
<evidence type="ECO:0000256" key="13">
    <source>
        <dbReference type="ARBA" id="ARBA00024850"/>
    </source>
</evidence>
<dbReference type="Gene3D" id="3.40.720.10">
    <property type="entry name" value="Alkaline Phosphatase, subunit A"/>
    <property type="match status" value="2"/>
</dbReference>
<feature type="transmembrane region" description="Helical" evidence="14">
    <location>
        <begin position="743"/>
        <end position="760"/>
    </location>
</feature>
<dbReference type="InterPro" id="IPR017852">
    <property type="entry name" value="GPI_EtnP_transferase_1_C"/>
</dbReference>
<dbReference type="EMBL" id="KZ824655">
    <property type="protein sequence ID" value="RAK75614.1"/>
    <property type="molecule type" value="Genomic_DNA"/>
</dbReference>
<evidence type="ECO:0000259" key="15">
    <source>
        <dbReference type="Pfam" id="PF04987"/>
    </source>
</evidence>
<evidence type="ECO:0000256" key="3">
    <source>
        <dbReference type="ARBA" id="ARBA00008400"/>
    </source>
</evidence>
<dbReference type="InterPro" id="IPR017850">
    <property type="entry name" value="Alkaline_phosphatase_core_sf"/>
</dbReference>
<evidence type="ECO:0000256" key="6">
    <source>
        <dbReference type="ARBA" id="ARBA00022679"/>
    </source>
</evidence>
<feature type="transmembrane region" description="Helical" evidence="14">
    <location>
        <begin position="719"/>
        <end position="736"/>
    </location>
</feature>
<comment type="function">
    <text evidence="13 14">Ethanolamine phosphate transferase involved in glycosylphosphatidylinositol-anchor biosynthesis. Transfers ethanolamine phosphate to the first alpha-1,4-linked mannose of the glycosylphosphatidylinositol precursor of GPI-anchor.</text>
</comment>
<evidence type="ECO:0000256" key="8">
    <source>
        <dbReference type="ARBA" id="ARBA00022824"/>
    </source>
</evidence>
<keyword evidence="8 14" id="KW-0256">Endoplasmic reticulum</keyword>
<comment type="subcellular location">
    <subcellularLocation>
        <location evidence="1 14">Endoplasmic reticulum membrane</location>
        <topology evidence="1 14">Multi-pass membrane protein</topology>
    </subcellularLocation>
</comment>
<dbReference type="EC" id="2.-.-.-" evidence="14"/>
<evidence type="ECO:0000313" key="16">
    <source>
        <dbReference type="EMBL" id="RAK75614.1"/>
    </source>
</evidence>
<evidence type="ECO:0000256" key="7">
    <source>
        <dbReference type="ARBA" id="ARBA00022692"/>
    </source>
</evidence>
<dbReference type="GO" id="GO:0071555">
    <property type="term" value="P:cell wall organization"/>
    <property type="evidence" value="ECO:0007669"/>
    <property type="project" value="UniProtKB-KW"/>
</dbReference>
<dbReference type="PANTHER" id="PTHR12250:SF0">
    <property type="entry name" value="GPI ETHANOLAMINE PHOSPHATE TRANSFERASE 1"/>
    <property type="match status" value="1"/>
</dbReference>
<dbReference type="Pfam" id="PF04987">
    <property type="entry name" value="PigN"/>
    <property type="match status" value="1"/>
</dbReference>
<evidence type="ECO:0000256" key="14">
    <source>
        <dbReference type="RuleBase" id="RU367138"/>
    </source>
</evidence>
<feature type="transmembrane region" description="Helical" evidence="14">
    <location>
        <begin position="618"/>
        <end position="636"/>
    </location>
</feature>
<name>A0A8G1RMR6_9EURO</name>
<comment type="similarity">
    <text evidence="3 14">Belongs to the PIGG/PIGN/PIGO family. PIGN subfamily.</text>
</comment>
<dbReference type="GO" id="GO:0005789">
    <property type="term" value="C:endoplasmic reticulum membrane"/>
    <property type="evidence" value="ECO:0007669"/>
    <property type="project" value="UniProtKB-SubCell"/>
</dbReference>
<dbReference type="CDD" id="cd16020">
    <property type="entry name" value="GPI_EPT_1"/>
    <property type="match status" value="1"/>
</dbReference>
<feature type="transmembrane region" description="Helical" evidence="14">
    <location>
        <begin position="815"/>
        <end position="834"/>
    </location>
</feature>
<feature type="transmembrane region" description="Helical" evidence="14">
    <location>
        <begin position="593"/>
        <end position="611"/>
    </location>
</feature>
<feature type="transmembrane region" description="Helical" evidence="14">
    <location>
        <begin position="887"/>
        <end position="905"/>
    </location>
</feature>
<feature type="transmembrane region" description="Helical" evidence="14">
    <location>
        <begin position="642"/>
        <end position="661"/>
    </location>
</feature>
<dbReference type="FunFam" id="3.40.720.10:FF:000015">
    <property type="entry name" value="GPI ethanolamine phosphate transferase 1"/>
    <property type="match status" value="1"/>
</dbReference>
<dbReference type="RefSeq" id="XP_040799624.1">
    <property type="nucleotide sequence ID" value="XM_040941448.1"/>
</dbReference>
<dbReference type="PANTHER" id="PTHR12250">
    <property type="entry name" value="PHOSPHATIDYLINOSITOL GLYCAN, CLASS N"/>
    <property type="match status" value="1"/>
</dbReference>
<protein>
    <recommendedName>
        <fullName evidence="4 14">GPI ethanolamine phosphate transferase 1</fullName>
        <ecNumber evidence="14">2.-.-.-</ecNumber>
    </recommendedName>
</protein>
<feature type="transmembrane region" description="Helical" evidence="14">
    <location>
        <begin position="461"/>
        <end position="481"/>
    </location>
</feature>
<dbReference type="InterPro" id="IPR002591">
    <property type="entry name" value="Phosphodiest/P_Trfase"/>
</dbReference>
<evidence type="ECO:0000256" key="12">
    <source>
        <dbReference type="ARBA" id="ARBA00023316"/>
    </source>
</evidence>
<dbReference type="Pfam" id="PF01663">
    <property type="entry name" value="Phosphodiest"/>
    <property type="match status" value="1"/>
</dbReference>
<comment type="pathway">
    <text evidence="2 14">Glycolipid biosynthesis; glycosylphosphatidylinositol-anchor biosynthesis.</text>
</comment>
<dbReference type="OrthoDB" id="4438867at2759"/>
<evidence type="ECO:0000256" key="4">
    <source>
        <dbReference type="ARBA" id="ARBA00020831"/>
    </source>
</evidence>
<evidence type="ECO:0000256" key="9">
    <source>
        <dbReference type="ARBA" id="ARBA00022989"/>
    </source>
</evidence>
<feature type="transmembrane region" description="Helical" evidence="14">
    <location>
        <begin position="565"/>
        <end position="587"/>
    </location>
</feature>
<gene>
    <name evidence="16" type="ORF">BO72DRAFT_381910</name>
</gene>
<dbReference type="Proteomes" id="UP000249789">
    <property type="component" value="Unassembled WGS sequence"/>
</dbReference>
<dbReference type="GeneID" id="63858781"/>
<evidence type="ECO:0000256" key="1">
    <source>
        <dbReference type="ARBA" id="ARBA00004477"/>
    </source>
</evidence>
<dbReference type="VEuPathDB" id="FungiDB:BO72DRAFT_381910"/>
<feature type="domain" description="GPI ethanolamine phosphate transferase 1 C-terminal" evidence="15">
    <location>
        <begin position="451"/>
        <end position="913"/>
    </location>
</feature>
<keyword evidence="9 14" id="KW-1133">Transmembrane helix</keyword>
<keyword evidence="6 14" id="KW-0808">Transferase</keyword>
<keyword evidence="17" id="KW-1185">Reference proteome</keyword>
<dbReference type="InterPro" id="IPR037671">
    <property type="entry name" value="PIGN_N"/>
</dbReference>
<evidence type="ECO:0000256" key="5">
    <source>
        <dbReference type="ARBA" id="ARBA00022502"/>
    </source>
</evidence>
<dbReference type="GO" id="GO:0006506">
    <property type="term" value="P:GPI anchor biosynthetic process"/>
    <property type="evidence" value="ECO:0007669"/>
    <property type="project" value="UniProtKB-UniPathway"/>
</dbReference>
<dbReference type="GO" id="GO:0051377">
    <property type="term" value="F:mannose-ethanolamine phosphotransferase activity"/>
    <property type="evidence" value="ECO:0007669"/>
    <property type="project" value="UniProtKB-UniRule"/>
</dbReference>
<keyword evidence="5 14" id="KW-0337">GPI-anchor biosynthesis</keyword>
<feature type="transmembrane region" description="Helical" evidence="14">
    <location>
        <begin position="502"/>
        <end position="520"/>
    </location>
</feature>
<proteinExistence type="inferred from homology"/>
<sequence length="966" mass="108153">MARLKRSQFLGIAVVFHLLFVYSIFDIYFVSPVVGGMKAHRVQASPPAQRVVLFVVDGLRADKTFQQFPDPSPDAPTDGSAQVPRHLAPFLRSRVLEHGTFGVSHTRVPTESRPGHVALLAGLYEDVSAVTTGWKLNPVGFDSVLNRSRHAWSWGSPDILPMFAQGAVPGRVETDMYSADAEDYSKDATELDLWVFDRVKRLLRSAAENPDLETALRQDQNIFFLHLLGLDTSGHSYRPYSREYLQNLQAVDNGVREICDEIQAFFGDDRTAFVFTADHGMSDWGSHGDGHPDNTRTPLIAWGAGVARPRVELVGSVAVGHDAFSADWQLDHVQRHDVAQADIAALMAYLAGIPFPVKSVGRLPLPYLDADESSQADAMLVNALEILEMYRVRESRMMASKLGYVPFPALSHDQDPNQEERIARIRTAIRQGHHPQEAIQGCEDLIDLSLQGLRYLQTYDWLFLRALVSVGYLGWMAFALTNVLSHFDLPSSGPSPQPRRSTVRLIVMGFVGLALLVRLYSQKSPVQYYAYTIFPVLFWAEVWACQDSWTQAIRALSKRISASNVTADAAGVMLLGLLLEAIVQSYYDRRIYTLIYILALFWPAIYGIEFIRANRLICLVWAVQCGSMSIFTLLSAMKTEDITLITLGGLLMFSCGVLYIIFEPTILHRASVENVVETDRLGRMLLMFQVGLVPLAISTTRSAAASLQSREGLPRPTQILGWILLVTSFILPIFALRTRRHHIYQLVVLFFTFAPLFIILTISYEGLFYCCLSGTLFTWVQLESKVFDYQRQPASPFITQEAPQFRPLRFSDLRIALFFLYLFHSAFFSTGNLASISSFSLDAVLRLLPVFDPFSQGALLVLKILAPFVLVSANLGLLTRALRLRPGALFVLVVAASDYLTLRFFWRVRDEGSWLEIGESITVFVLASLLCGFVAGLEMMGRGLWELPWALRSTSFHEGCVNMEAP</sequence>
<reference evidence="16 17" key="1">
    <citation type="submission" date="2018-02" db="EMBL/GenBank/DDBJ databases">
        <title>The genomes of Aspergillus section Nigri reveals drivers in fungal speciation.</title>
        <authorList>
            <consortium name="DOE Joint Genome Institute"/>
            <person name="Vesth T.C."/>
            <person name="Nybo J."/>
            <person name="Theobald S."/>
            <person name="Brandl J."/>
            <person name="Frisvad J.C."/>
            <person name="Nielsen K.F."/>
            <person name="Lyhne E.K."/>
            <person name="Kogle M.E."/>
            <person name="Kuo A."/>
            <person name="Riley R."/>
            <person name="Clum A."/>
            <person name="Nolan M."/>
            <person name="Lipzen A."/>
            <person name="Salamov A."/>
            <person name="Henrissat B."/>
            <person name="Wiebenga A."/>
            <person name="De vries R.P."/>
            <person name="Grigoriev I.V."/>
            <person name="Mortensen U.H."/>
            <person name="Andersen M.R."/>
            <person name="Baker S.E."/>
        </authorList>
    </citation>
    <scope>NUCLEOTIDE SEQUENCE [LARGE SCALE GENOMIC DNA]</scope>
    <source>
        <strain evidence="16 17">CBS 313.89</strain>
    </source>
</reference>
<keyword evidence="11" id="KW-0325">Glycoprotein</keyword>
<dbReference type="InterPro" id="IPR007070">
    <property type="entry name" value="GPI_EtnP_transferase_1"/>
</dbReference>
<dbReference type="AlphaFoldDB" id="A0A8G1RMR6"/>
<evidence type="ECO:0000256" key="11">
    <source>
        <dbReference type="ARBA" id="ARBA00023180"/>
    </source>
</evidence>
<feature type="transmembrane region" description="Helical" evidence="14">
    <location>
        <begin position="854"/>
        <end position="875"/>
    </location>
</feature>
<keyword evidence="7 14" id="KW-0812">Transmembrane</keyword>
<feature type="transmembrane region" description="Helical" evidence="14">
    <location>
        <begin position="9"/>
        <end position="30"/>
    </location>
</feature>
<evidence type="ECO:0000313" key="17">
    <source>
        <dbReference type="Proteomes" id="UP000249789"/>
    </source>
</evidence>
<accession>A0A8G1RMR6</accession>
<organism evidence="16 17">
    <name type="scientific">Aspergillus fijiensis CBS 313.89</name>
    <dbReference type="NCBI Taxonomy" id="1448319"/>
    <lineage>
        <taxon>Eukaryota</taxon>
        <taxon>Fungi</taxon>
        <taxon>Dikarya</taxon>
        <taxon>Ascomycota</taxon>
        <taxon>Pezizomycotina</taxon>
        <taxon>Eurotiomycetes</taxon>
        <taxon>Eurotiomycetidae</taxon>
        <taxon>Eurotiales</taxon>
        <taxon>Aspergillaceae</taxon>
        <taxon>Aspergillus</taxon>
    </lineage>
</organism>
<feature type="transmembrane region" description="Helical" evidence="14">
    <location>
        <begin position="917"/>
        <end position="937"/>
    </location>
</feature>
<keyword evidence="10 14" id="KW-0472">Membrane</keyword>